<dbReference type="Gene3D" id="2.60.40.10">
    <property type="entry name" value="Immunoglobulins"/>
    <property type="match status" value="3"/>
</dbReference>
<evidence type="ECO:0000256" key="3">
    <source>
        <dbReference type="ARBA" id="ARBA00022729"/>
    </source>
</evidence>
<evidence type="ECO:0000256" key="4">
    <source>
        <dbReference type="ARBA" id="ARBA00022889"/>
    </source>
</evidence>
<evidence type="ECO:0000313" key="11">
    <source>
        <dbReference type="RefSeq" id="XP_008572485.1"/>
    </source>
</evidence>
<sequence>MTNYHKLDPPIIEGNMEAARAVDLIPWMEYEFRVVATNTLGIGEPSIPSNKIRTDGAAPNVAPSDVGGGGGSNRELTITWAPLSREYHYGNNFGYIVAFKPFNGEEWKKVTVTNPDTGRYVHKDETMSPFTEFQVKVKAFNNKGDGPYSLIAVINSAQDAPNEAPTEVGVNVLSSSEISVHWKHVVGKIVESYQIRYWAAHDKEAAAHRVQVNSQEYSARLENLLPDTQYFIEVGACNSAGCGPSSDVIETFTKKAPPSQPPRIISSVRSGSRYIITWDHVVALSNESTVTGYKVSKRLLDYSSHKLHSYEERLVFTIFCCFGKNISASLFCLYSRSDSIMP</sequence>
<dbReference type="InterPro" id="IPR003961">
    <property type="entry name" value="FN3_dom"/>
</dbReference>
<keyword evidence="5" id="KW-0472">Membrane</keyword>
<evidence type="ECO:0000313" key="10">
    <source>
        <dbReference type="Proteomes" id="UP000694923"/>
    </source>
</evidence>
<comment type="subcellular location">
    <subcellularLocation>
        <location evidence="1">Cell membrane</location>
    </subcellularLocation>
</comment>
<protein>
    <submittedName>
        <fullName evidence="11">Contactin-1-like</fullName>
    </submittedName>
</protein>
<reference evidence="11" key="1">
    <citation type="submission" date="2025-08" db="UniProtKB">
        <authorList>
            <consortium name="RefSeq"/>
        </authorList>
    </citation>
    <scope>IDENTIFICATION</scope>
</reference>
<dbReference type="GeneID" id="103591749"/>
<gene>
    <name evidence="11" type="primary">LOC103591749</name>
</gene>
<keyword evidence="2" id="KW-1003">Cell membrane</keyword>
<dbReference type="CDD" id="cd00063">
    <property type="entry name" value="FN3"/>
    <property type="match status" value="3"/>
</dbReference>
<evidence type="ECO:0000256" key="1">
    <source>
        <dbReference type="ARBA" id="ARBA00004236"/>
    </source>
</evidence>
<keyword evidence="10" id="KW-1185">Reference proteome</keyword>
<evidence type="ECO:0000256" key="5">
    <source>
        <dbReference type="ARBA" id="ARBA00023136"/>
    </source>
</evidence>
<feature type="domain" description="Fibronectin type-III" evidence="9">
    <location>
        <begin position="1"/>
        <end position="57"/>
    </location>
</feature>
<organism evidence="10 11">
    <name type="scientific">Galeopterus variegatus</name>
    <name type="common">Malayan flying lemur</name>
    <name type="synonym">Cynocephalus variegatus</name>
    <dbReference type="NCBI Taxonomy" id="482537"/>
    <lineage>
        <taxon>Eukaryota</taxon>
        <taxon>Metazoa</taxon>
        <taxon>Chordata</taxon>
        <taxon>Craniata</taxon>
        <taxon>Vertebrata</taxon>
        <taxon>Euteleostomi</taxon>
        <taxon>Mammalia</taxon>
        <taxon>Eutheria</taxon>
        <taxon>Euarchontoglires</taxon>
        <taxon>Dermoptera</taxon>
        <taxon>Cynocephalidae</taxon>
        <taxon>Galeopterus</taxon>
    </lineage>
</organism>
<accession>A0ABM0QVU4</accession>
<dbReference type="Proteomes" id="UP000694923">
    <property type="component" value="Unplaced"/>
</dbReference>
<dbReference type="PANTHER" id="PTHR44170:SF10">
    <property type="entry name" value="CONTACTIN-1"/>
    <property type="match status" value="1"/>
</dbReference>
<feature type="domain" description="Fibronectin type-III" evidence="9">
    <location>
        <begin position="164"/>
        <end position="259"/>
    </location>
</feature>
<dbReference type="Pfam" id="PF00041">
    <property type="entry name" value="fn3"/>
    <property type="match status" value="1"/>
</dbReference>
<dbReference type="InterPro" id="IPR013783">
    <property type="entry name" value="Ig-like_fold"/>
</dbReference>
<dbReference type="PROSITE" id="PS50853">
    <property type="entry name" value="FN3"/>
    <property type="match status" value="3"/>
</dbReference>
<evidence type="ECO:0000256" key="6">
    <source>
        <dbReference type="ARBA" id="ARBA00023157"/>
    </source>
</evidence>
<dbReference type="SUPFAM" id="SSF49265">
    <property type="entry name" value="Fibronectin type III"/>
    <property type="match status" value="3"/>
</dbReference>
<evidence type="ECO:0000259" key="9">
    <source>
        <dbReference type="PROSITE" id="PS50853"/>
    </source>
</evidence>
<dbReference type="SMART" id="SM00060">
    <property type="entry name" value="FN3"/>
    <property type="match status" value="3"/>
</dbReference>
<keyword evidence="6" id="KW-1015">Disulfide bond</keyword>
<evidence type="ECO:0000256" key="8">
    <source>
        <dbReference type="SAM" id="MobiDB-lite"/>
    </source>
</evidence>
<keyword evidence="7" id="KW-0325">Glycoprotein</keyword>
<dbReference type="RefSeq" id="XP_008572485.1">
    <property type="nucleotide sequence ID" value="XM_008574263.1"/>
</dbReference>
<keyword evidence="4" id="KW-0130">Cell adhesion</keyword>
<dbReference type="PANTHER" id="PTHR44170">
    <property type="entry name" value="PROTEIN SIDEKICK"/>
    <property type="match status" value="1"/>
</dbReference>
<dbReference type="InterPro" id="IPR036116">
    <property type="entry name" value="FN3_sf"/>
</dbReference>
<evidence type="ECO:0000256" key="2">
    <source>
        <dbReference type="ARBA" id="ARBA00022475"/>
    </source>
</evidence>
<feature type="region of interest" description="Disordered" evidence="8">
    <location>
        <begin position="51"/>
        <end position="71"/>
    </location>
</feature>
<evidence type="ECO:0000256" key="7">
    <source>
        <dbReference type="ARBA" id="ARBA00023180"/>
    </source>
</evidence>
<keyword evidence="3" id="KW-0732">Signal</keyword>
<feature type="domain" description="Fibronectin type-III" evidence="9">
    <location>
        <begin position="62"/>
        <end position="159"/>
    </location>
</feature>
<proteinExistence type="predicted"/>
<name>A0ABM0QVU4_GALVR</name>